<evidence type="ECO:0000256" key="1">
    <source>
        <dbReference type="SAM" id="Phobius"/>
    </source>
</evidence>
<keyword evidence="1" id="KW-0472">Membrane</keyword>
<dbReference type="AlphaFoldDB" id="A0A3R9HAX2"/>
<feature type="transmembrane region" description="Helical" evidence="1">
    <location>
        <begin position="60"/>
        <end position="79"/>
    </location>
</feature>
<dbReference type="RefSeq" id="WP_125448040.1">
    <property type="nucleotide sequence ID" value="NZ_RJNH01000013.1"/>
</dbReference>
<gene>
    <name evidence="2" type="ORF">D8865_08950</name>
</gene>
<reference evidence="2 3" key="1">
    <citation type="submission" date="2018-11" db="EMBL/GenBank/DDBJ databases">
        <title>Species Designations Belie Phenotypic and Genotypic Heterogeneity in Oral Streptococci.</title>
        <authorList>
            <person name="Velsko I."/>
        </authorList>
    </citation>
    <scope>NUCLEOTIDE SEQUENCE [LARGE SCALE GENOMIC DNA]</scope>
    <source>
        <strain evidence="2 3">BCC15</strain>
    </source>
</reference>
<keyword evidence="1" id="KW-1133">Transmembrane helix</keyword>
<dbReference type="EMBL" id="RJNH01000013">
    <property type="protein sequence ID" value="RSI59589.1"/>
    <property type="molecule type" value="Genomic_DNA"/>
</dbReference>
<feature type="transmembrane region" description="Helical" evidence="1">
    <location>
        <begin position="30"/>
        <end position="48"/>
    </location>
</feature>
<accession>A0A3R9HAX2</accession>
<evidence type="ECO:0000313" key="3">
    <source>
        <dbReference type="Proteomes" id="UP000278653"/>
    </source>
</evidence>
<keyword evidence="1" id="KW-0812">Transmembrane</keyword>
<sequence length="127" mass="14917">MTEEESKAYDSVLNGHYTIPRGYYSKLKHYGINVQKGFIVLIAFMFAMQTQNVVFPAEQFLQFVLFVILFTTLAFYLVLPTRTGGTNANAIWYFLTHRKKRYFPIDRGTYPEFHGGVDGKNRKRFRR</sequence>
<proteinExistence type="predicted"/>
<protein>
    <submittedName>
        <fullName evidence="2">Uncharacterized protein</fullName>
    </submittedName>
</protein>
<comment type="caution">
    <text evidence="2">The sequence shown here is derived from an EMBL/GenBank/DDBJ whole genome shotgun (WGS) entry which is preliminary data.</text>
</comment>
<evidence type="ECO:0000313" key="2">
    <source>
        <dbReference type="EMBL" id="RSI59589.1"/>
    </source>
</evidence>
<dbReference type="Proteomes" id="UP000278653">
    <property type="component" value="Unassembled WGS sequence"/>
</dbReference>
<name>A0A3R9HAX2_STRMT</name>
<organism evidence="2 3">
    <name type="scientific">Streptococcus mitis</name>
    <dbReference type="NCBI Taxonomy" id="28037"/>
    <lineage>
        <taxon>Bacteria</taxon>
        <taxon>Bacillati</taxon>
        <taxon>Bacillota</taxon>
        <taxon>Bacilli</taxon>
        <taxon>Lactobacillales</taxon>
        <taxon>Streptococcaceae</taxon>
        <taxon>Streptococcus</taxon>
        <taxon>Streptococcus mitis group</taxon>
    </lineage>
</organism>